<reference evidence="1" key="2">
    <citation type="journal article" date="2008" name="Genome Biol.">
        <title>Improved genome assembly and evidence-based global gene model set for the chordate Ciona intestinalis: new insight into intron and operon populations.</title>
        <authorList>
            <person name="Satou Y."/>
            <person name="Mineta K."/>
            <person name="Ogasawara M."/>
            <person name="Sasakura Y."/>
            <person name="Shoguchi E."/>
            <person name="Ueno K."/>
            <person name="Yamada L."/>
            <person name="Matsumoto J."/>
            <person name="Wasserscheid J."/>
            <person name="Dewar K."/>
            <person name="Wiley G.B."/>
            <person name="Macmil S.L."/>
            <person name="Roe B.A."/>
            <person name="Zeller R.W."/>
            <person name="Hastings K.E."/>
            <person name="Lemaire P."/>
            <person name="Lindquist E."/>
            <person name="Endo T."/>
            <person name="Hotta K."/>
            <person name="Inaba K."/>
        </authorList>
    </citation>
    <scope>NUCLEOTIDE SEQUENCE [LARGE SCALE GENOMIC DNA]</scope>
    <source>
        <strain evidence="1">wild type</strain>
    </source>
</reference>
<name>H2XXB4_CIOIN</name>
<evidence type="ECO:0000313" key="2">
    <source>
        <dbReference type="Proteomes" id="UP000008144"/>
    </source>
</evidence>
<proteinExistence type="predicted"/>
<keyword evidence="2" id="KW-1185">Reference proteome</keyword>
<sequence>MYHPHFTSPFIPKCTGFVLKLESNLDIFSFHSSIWKIQLFLGKLDCCAKNVLLICNKNQKKLTRHTT</sequence>
<accession>H2XXB4</accession>
<reference evidence="1" key="3">
    <citation type="submission" date="2025-08" db="UniProtKB">
        <authorList>
            <consortium name="Ensembl"/>
        </authorList>
    </citation>
    <scope>IDENTIFICATION</scope>
</reference>
<dbReference type="AlphaFoldDB" id="H2XXB4"/>
<dbReference type="Proteomes" id="UP000008144">
    <property type="component" value="Chromosome 9"/>
</dbReference>
<reference evidence="2" key="1">
    <citation type="journal article" date="2002" name="Science">
        <title>The draft genome of Ciona intestinalis: insights into chordate and vertebrate origins.</title>
        <authorList>
            <person name="Dehal P."/>
            <person name="Satou Y."/>
            <person name="Campbell R.K."/>
            <person name="Chapman J."/>
            <person name="Degnan B."/>
            <person name="De Tomaso A."/>
            <person name="Davidson B."/>
            <person name="Di Gregorio A."/>
            <person name="Gelpke M."/>
            <person name="Goodstein D.M."/>
            <person name="Harafuji N."/>
            <person name="Hastings K.E."/>
            <person name="Ho I."/>
            <person name="Hotta K."/>
            <person name="Huang W."/>
            <person name="Kawashima T."/>
            <person name="Lemaire P."/>
            <person name="Martinez D."/>
            <person name="Meinertzhagen I.A."/>
            <person name="Necula S."/>
            <person name="Nonaka M."/>
            <person name="Putnam N."/>
            <person name="Rash S."/>
            <person name="Saiga H."/>
            <person name="Satake M."/>
            <person name="Terry A."/>
            <person name="Yamada L."/>
            <person name="Wang H.G."/>
            <person name="Awazu S."/>
            <person name="Azumi K."/>
            <person name="Boore J."/>
            <person name="Branno M."/>
            <person name="Chin-Bow S."/>
            <person name="DeSantis R."/>
            <person name="Doyle S."/>
            <person name="Francino P."/>
            <person name="Keys D.N."/>
            <person name="Haga S."/>
            <person name="Hayashi H."/>
            <person name="Hino K."/>
            <person name="Imai K.S."/>
            <person name="Inaba K."/>
            <person name="Kano S."/>
            <person name="Kobayashi K."/>
            <person name="Kobayashi M."/>
            <person name="Lee B.I."/>
            <person name="Makabe K.W."/>
            <person name="Manohar C."/>
            <person name="Matassi G."/>
            <person name="Medina M."/>
            <person name="Mochizuki Y."/>
            <person name="Mount S."/>
            <person name="Morishita T."/>
            <person name="Miura S."/>
            <person name="Nakayama A."/>
            <person name="Nishizaka S."/>
            <person name="Nomoto H."/>
            <person name="Ohta F."/>
            <person name="Oishi K."/>
            <person name="Rigoutsos I."/>
            <person name="Sano M."/>
            <person name="Sasaki A."/>
            <person name="Sasakura Y."/>
            <person name="Shoguchi E."/>
            <person name="Shin-i T."/>
            <person name="Spagnuolo A."/>
            <person name="Stainier D."/>
            <person name="Suzuki M.M."/>
            <person name="Tassy O."/>
            <person name="Takatori N."/>
            <person name="Tokuoka M."/>
            <person name="Yagi K."/>
            <person name="Yoshizaki F."/>
            <person name="Wada S."/>
            <person name="Zhang C."/>
            <person name="Hyatt P.D."/>
            <person name="Larimer F."/>
            <person name="Detter C."/>
            <person name="Doggett N."/>
            <person name="Glavina T."/>
            <person name="Hawkins T."/>
            <person name="Richardson P."/>
            <person name="Lucas S."/>
            <person name="Kohara Y."/>
            <person name="Levine M."/>
            <person name="Satoh N."/>
            <person name="Rokhsar D.S."/>
        </authorList>
    </citation>
    <scope>NUCLEOTIDE SEQUENCE [LARGE SCALE GENOMIC DNA]</scope>
</reference>
<reference evidence="1" key="4">
    <citation type="submission" date="2025-09" db="UniProtKB">
        <authorList>
            <consortium name="Ensembl"/>
        </authorList>
    </citation>
    <scope>IDENTIFICATION</scope>
</reference>
<dbReference type="Ensembl" id="ENSCINT00000032709.1">
    <property type="protein sequence ID" value="ENSCINP00000034298.1"/>
    <property type="gene ID" value="ENSCING00000020948.1"/>
</dbReference>
<dbReference type="HOGENOM" id="CLU_2811608_0_0_1"/>
<protein>
    <submittedName>
        <fullName evidence="1">Uncharacterized protein</fullName>
    </submittedName>
</protein>
<evidence type="ECO:0000313" key="1">
    <source>
        <dbReference type="Ensembl" id="ENSCINP00000034298.1"/>
    </source>
</evidence>
<organism evidence="1 2">
    <name type="scientific">Ciona intestinalis</name>
    <name type="common">Transparent sea squirt</name>
    <name type="synonym">Ascidia intestinalis</name>
    <dbReference type="NCBI Taxonomy" id="7719"/>
    <lineage>
        <taxon>Eukaryota</taxon>
        <taxon>Metazoa</taxon>
        <taxon>Chordata</taxon>
        <taxon>Tunicata</taxon>
        <taxon>Ascidiacea</taxon>
        <taxon>Phlebobranchia</taxon>
        <taxon>Cionidae</taxon>
        <taxon>Ciona</taxon>
    </lineage>
</organism>
<dbReference type="EMBL" id="EAAA01002961">
    <property type="status" value="NOT_ANNOTATED_CDS"/>
    <property type="molecule type" value="Genomic_DNA"/>
</dbReference>
<dbReference type="InParanoid" id="H2XXB4"/>